<dbReference type="EnsemblMetazoa" id="XM_012209136.1">
    <property type="protein sequence ID" value="XP_012064526.1"/>
    <property type="gene ID" value="LOC105627860"/>
</dbReference>
<feature type="domain" description="Alpha-2-macroglobulin" evidence="9">
    <location>
        <begin position="228"/>
        <end position="319"/>
    </location>
</feature>
<evidence type="ECO:0000313" key="11">
    <source>
        <dbReference type="Proteomes" id="UP000005205"/>
    </source>
</evidence>
<dbReference type="Proteomes" id="UP000005205">
    <property type="component" value="Unassembled WGS sequence"/>
</dbReference>
<dbReference type="GO" id="GO:0004867">
    <property type="term" value="F:serine-type endopeptidase inhibitor activity"/>
    <property type="evidence" value="ECO:0007669"/>
    <property type="project" value="UniProtKB-KW"/>
</dbReference>
<dbReference type="KEGG" id="acep:105627860"/>
<keyword evidence="3 8" id="KW-0732">Signal</keyword>
<gene>
    <name evidence="10" type="primary">105627860</name>
</gene>
<dbReference type="InterPro" id="IPR001599">
    <property type="entry name" value="Macroglobln_a2"/>
</dbReference>
<dbReference type="InParanoid" id="A0A158P418"/>
<keyword evidence="7" id="KW-0325">Glycoprotein</keyword>
<evidence type="ECO:0000256" key="5">
    <source>
        <dbReference type="ARBA" id="ARBA00022966"/>
    </source>
</evidence>
<feature type="signal peptide" evidence="8">
    <location>
        <begin position="1"/>
        <end position="18"/>
    </location>
</feature>
<dbReference type="InterPro" id="IPR014756">
    <property type="entry name" value="Ig_E-set"/>
</dbReference>
<dbReference type="InterPro" id="IPR050473">
    <property type="entry name" value="A2M/Complement_sys"/>
</dbReference>
<dbReference type="STRING" id="12957.A0A158P418"/>
<comment type="similarity">
    <text evidence="1">Belongs to the protease inhibitor I39 (alpha-2-macroglobulin) family.</text>
</comment>
<keyword evidence="5" id="KW-0882">Thioester bond</keyword>
<dbReference type="Gene3D" id="2.60.120.1540">
    <property type="match status" value="1"/>
</dbReference>
<dbReference type="Pfam" id="PF00207">
    <property type="entry name" value="A2M"/>
    <property type="match status" value="1"/>
</dbReference>
<keyword evidence="11" id="KW-1185">Reference proteome</keyword>
<dbReference type="PROSITE" id="PS00477">
    <property type="entry name" value="ALPHA_2_MACROGLOBULIN"/>
    <property type="match status" value="1"/>
</dbReference>
<evidence type="ECO:0000256" key="2">
    <source>
        <dbReference type="ARBA" id="ARBA00022690"/>
    </source>
</evidence>
<evidence type="ECO:0000256" key="4">
    <source>
        <dbReference type="ARBA" id="ARBA00022900"/>
    </source>
</evidence>
<evidence type="ECO:0000256" key="3">
    <source>
        <dbReference type="ARBA" id="ARBA00022729"/>
    </source>
</evidence>
<dbReference type="CDD" id="cd02897">
    <property type="entry name" value="A2M_2"/>
    <property type="match status" value="1"/>
</dbReference>
<dbReference type="SMART" id="SM01419">
    <property type="entry name" value="Thiol-ester_cl"/>
    <property type="match status" value="1"/>
</dbReference>
<dbReference type="InterPro" id="IPR008930">
    <property type="entry name" value="Terpenoid_cyclase/PrenylTrfase"/>
</dbReference>
<evidence type="ECO:0000256" key="7">
    <source>
        <dbReference type="ARBA" id="ARBA00023180"/>
    </source>
</evidence>
<dbReference type="OrthoDB" id="9998011at2759"/>
<dbReference type="InterPro" id="IPR019742">
    <property type="entry name" value="MacrogloblnA2_CS"/>
</dbReference>
<keyword evidence="6" id="KW-1015">Disulfide bond</keyword>
<dbReference type="PANTHER" id="PTHR11412:SF136">
    <property type="entry name" value="CD109 ANTIGEN"/>
    <property type="match status" value="1"/>
</dbReference>
<dbReference type="Gene3D" id="2.20.130.20">
    <property type="match status" value="1"/>
</dbReference>
<reference evidence="10" key="2">
    <citation type="submission" date="2016-04" db="UniProtKB">
        <authorList>
            <consortium name="EnsemblMetazoa"/>
        </authorList>
    </citation>
    <scope>IDENTIFICATION</scope>
</reference>
<dbReference type="Pfam" id="PF07678">
    <property type="entry name" value="TED_complement"/>
    <property type="match status" value="1"/>
</dbReference>
<dbReference type="InterPro" id="IPR041813">
    <property type="entry name" value="A2M_TED"/>
</dbReference>
<keyword evidence="2" id="KW-0646">Protease inhibitor</keyword>
<protein>
    <recommendedName>
        <fullName evidence="9">Alpha-2-macroglobulin domain-containing protein</fullName>
    </recommendedName>
</protein>
<dbReference type="eggNOG" id="KOG1366">
    <property type="taxonomic scope" value="Eukaryota"/>
</dbReference>
<dbReference type="InterPro" id="IPR011626">
    <property type="entry name" value="Alpha-macroglobulin_TED"/>
</dbReference>
<dbReference type="SMART" id="SM01360">
    <property type="entry name" value="A2M"/>
    <property type="match status" value="1"/>
</dbReference>
<dbReference type="SUPFAM" id="SSF81296">
    <property type="entry name" value="E set domains"/>
    <property type="match status" value="1"/>
</dbReference>
<organism evidence="10 11">
    <name type="scientific">Atta cephalotes</name>
    <name type="common">Leafcutter ant</name>
    <dbReference type="NCBI Taxonomy" id="12957"/>
    <lineage>
        <taxon>Eukaryota</taxon>
        <taxon>Metazoa</taxon>
        <taxon>Ecdysozoa</taxon>
        <taxon>Arthropoda</taxon>
        <taxon>Hexapoda</taxon>
        <taxon>Insecta</taxon>
        <taxon>Pterygota</taxon>
        <taxon>Neoptera</taxon>
        <taxon>Endopterygota</taxon>
        <taxon>Hymenoptera</taxon>
        <taxon>Apocrita</taxon>
        <taxon>Aculeata</taxon>
        <taxon>Formicoidea</taxon>
        <taxon>Formicidae</taxon>
        <taxon>Myrmicinae</taxon>
        <taxon>Atta</taxon>
    </lineage>
</organism>
<accession>A0A158P418</accession>
<name>A0A158P418_ATTCE</name>
<dbReference type="FunCoup" id="A0A158P418">
    <property type="interactions" value="274"/>
</dbReference>
<evidence type="ECO:0000256" key="8">
    <source>
        <dbReference type="SAM" id="SignalP"/>
    </source>
</evidence>
<proteinExistence type="inferred from homology"/>
<dbReference type="SUPFAM" id="SSF48239">
    <property type="entry name" value="Terpenoid cyclases/Protein prenyltransferases"/>
    <property type="match status" value="1"/>
</dbReference>
<feature type="chain" id="PRO_5007630048" description="Alpha-2-macroglobulin domain-containing protein" evidence="8">
    <location>
        <begin position="19"/>
        <end position="840"/>
    </location>
</feature>
<dbReference type="EMBL" id="ADTU01008264">
    <property type="status" value="NOT_ANNOTATED_CDS"/>
    <property type="molecule type" value="Genomic_DNA"/>
</dbReference>
<reference evidence="11" key="1">
    <citation type="journal article" date="2011" name="PLoS Genet.">
        <title>The genome sequence of the leaf-cutter ant Atta cephalotes reveals insights into its obligate symbiotic lifestyle.</title>
        <authorList>
            <person name="Suen G."/>
            <person name="Teiling C."/>
            <person name="Li L."/>
            <person name="Holt C."/>
            <person name="Abouheif E."/>
            <person name="Bornberg-Bauer E."/>
            <person name="Bouffard P."/>
            <person name="Caldera E.J."/>
            <person name="Cash E."/>
            <person name="Cavanaugh A."/>
            <person name="Denas O."/>
            <person name="Elhaik E."/>
            <person name="Fave M.J."/>
            <person name="Gadau J."/>
            <person name="Gibson J.D."/>
            <person name="Graur D."/>
            <person name="Grubbs K.J."/>
            <person name="Hagen D.E."/>
            <person name="Harkins T.T."/>
            <person name="Helmkampf M."/>
            <person name="Hu H."/>
            <person name="Johnson B.R."/>
            <person name="Kim J."/>
            <person name="Marsh S.E."/>
            <person name="Moeller J.A."/>
            <person name="Munoz-Torres M.C."/>
            <person name="Murphy M.C."/>
            <person name="Naughton M.C."/>
            <person name="Nigam S."/>
            <person name="Overson R."/>
            <person name="Rajakumar R."/>
            <person name="Reese J.T."/>
            <person name="Scott J.J."/>
            <person name="Smith C.R."/>
            <person name="Tao S."/>
            <person name="Tsutsui N.D."/>
            <person name="Viljakainen L."/>
            <person name="Wissler L."/>
            <person name="Yandell M.D."/>
            <person name="Zimmer F."/>
            <person name="Taylor J."/>
            <person name="Slater S.C."/>
            <person name="Clifton S.W."/>
            <person name="Warren W.C."/>
            <person name="Elsik C.G."/>
            <person name="Smith C.D."/>
            <person name="Weinstock G.M."/>
            <person name="Gerardo N.M."/>
            <person name="Currie C.R."/>
        </authorList>
    </citation>
    <scope>NUCLEOTIDE SEQUENCE [LARGE SCALE GENOMIC DNA]</scope>
</reference>
<evidence type="ECO:0000256" key="1">
    <source>
        <dbReference type="ARBA" id="ARBA00010952"/>
    </source>
</evidence>
<dbReference type="EMBL" id="ADTU01008263">
    <property type="status" value="NOT_ANNOTATED_CDS"/>
    <property type="molecule type" value="Genomic_DNA"/>
</dbReference>
<keyword evidence="4" id="KW-0722">Serine protease inhibitor</keyword>
<dbReference type="GO" id="GO:0005615">
    <property type="term" value="C:extracellular space"/>
    <property type="evidence" value="ECO:0007669"/>
    <property type="project" value="InterPro"/>
</dbReference>
<dbReference type="AlphaFoldDB" id="A0A158P418"/>
<dbReference type="InterPro" id="IPR013783">
    <property type="entry name" value="Ig-like_fold"/>
</dbReference>
<evidence type="ECO:0000313" key="10">
    <source>
        <dbReference type="EnsemblMetazoa" id="XP_012064526.1"/>
    </source>
</evidence>
<evidence type="ECO:0000256" key="6">
    <source>
        <dbReference type="ARBA" id="ARBA00023157"/>
    </source>
</evidence>
<dbReference type="PANTHER" id="PTHR11412">
    <property type="entry name" value="MACROGLOBULIN / COMPLEMENT"/>
    <property type="match status" value="1"/>
</dbReference>
<evidence type="ECO:0000259" key="9">
    <source>
        <dbReference type="SMART" id="SM01360"/>
    </source>
</evidence>
<dbReference type="Gene3D" id="1.50.10.20">
    <property type="match status" value="1"/>
</dbReference>
<dbReference type="Gene3D" id="2.60.40.10">
    <property type="entry name" value="Immunoglobulins"/>
    <property type="match status" value="1"/>
</dbReference>
<sequence>MEWLGILLLSGIISNVIAEPYYTIIAPKVVRPDSEYHVAASVTGVSTPSTIYVELTGELDTGKIFNISRTIVVEPYSTHILRLNIGETTPGKYKLTARGLSGIDFYKSKDIEYVHKSYSVFIQTDRAIYKPGHKVMFRCIILDSRLRPSIMRPSDVYVINWIAGPEILEGRITGSPHGVSTLRPDLGPPVTHRLATRPPLAGPYAFSRIPPPVWNKPRVFLMHDILNTWLFTNFSSGYNGKTELRREVPHSITSWVLTAFSVNDAHGLGLIEEPRKLKVFKPFFISVDLPYSVIRGEIVSIQIVVFNYMNKDLTAEVLLTNDGQFDFAEVSNEVHDVPKLELYRRKKVDVKANSGSSVSFMIIPRELGYINIKATANSVLAGDSVEHKLLVNAEGETQYKNKAVLLDLRNAEQANANVTIDIPNNAVPGSEIVQISAVGDVLGPSIQNLANLIKMPFGCGEQNMLNFVPNIVVLNYLKNTNQLTQAVQSKALKYLDIGYQQELTYRHTDGSFSAFGMSDPSGSTWLTAFVAKSFKQAAEYIAIEDRIITEALQWLSNNQASNGSFPEVGKVSHRDMQGGAAKGLALTAYTLIAFLENEESVGKYRNTINKAVDYIVRNMEGLNDTYALSLCAYALNLAKHPYETSAFNFLESKAVTNQDLKWWSKPIPKDNKNPHYSLPRSVDVEMTSYALLSYLKRNLVTDAIPVMKWLVKQRNTEGGFASTQDTVIGLQALAKLAENLSKNTSSVEITYKYGEGEGQGGYMNIRGDNSIILQKKMLPTKTRYVNITAKGKGFVLVQVSYQYNLNVTGAFPLFTLDPQVDKNSNANHLQLSICSGYVFV</sequence>
<dbReference type="Gene3D" id="2.60.40.1930">
    <property type="match status" value="1"/>
</dbReference>
<dbReference type="FunFam" id="1.50.10.20:FF:000001">
    <property type="entry name" value="CD109 isoform 1"/>
    <property type="match status" value="1"/>
</dbReference>
<dbReference type="Gene3D" id="2.60.40.2950">
    <property type="match status" value="1"/>
</dbReference>
<dbReference type="InterPro" id="IPR047565">
    <property type="entry name" value="Alpha-macroglob_thiol-ester_cl"/>
</dbReference>